<feature type="region of interest" description="Disordered" evidence="1">
    <location>
        <begin position="294"/>
        <end position="314"/>
    </location>
</feature>
<name>R7T487_CAPTE</name>
<sequence length="340" mass="37119">MLSATGVLLVCVGVVLGCSPEGWVDRTVVQRILQDDVSLYGKIIQHYPDDRFPGDDVFTAEMEVMCVLKGPESLREHRLVNISEAVFDPANRISGKEEDLLTPLDTLPGVTEEQKKSVLIEFCTHQAASPSDLPNPHGRVDQFWGKIAKLVDPVTSKKEYHHLSSVAEQLLLVPNSNLLCEGLFIIMKKIVTDQRSQLEKGKEDHSQEPVSSDSSGFVPGMCHSTTLDVGKMYIVTLYDAGEGVYRPVDHELEASQHLQEASQACGLEPFVPAGVDVNMCPPIADPDTCVGLPEPPKDQEIDPIPEAESEQDAGNSAIQMSATLSLITIATMMTMRLAKS</sequence>
<dbReference type="AlphaFoldDB" id="R7T487"/>
<reference evidence="3 5" key="2">
    <citation type="journal article" date="2013" name="Nature">
        <title>Insights into bilaterian evolution from three spiralian genomes.</title>
        <authorList>
            <person name="Simakov O."/>
            <person name="Marletaz F."/>
            <person name="Cho S.J."/>
            <person name="Edsinger-Gonzales E."/>
            <person name="Havlak P."/>
            <person name="Hellsten U."/>
            <person name="Kuo D.H."/>
            <person name="Larsson T."/>
            <person name="Lv J."/>
            <person name="Arendt D."/>
            <person name="Savage R."/>
            <person name="Osoegawa K."/>
            <person name="de Jong P."/>
            <person name="Grimwood J."/>
            <person name="Chapman J.A."/>
            <person name="Shapiro H."/>
            <person name="Aerts A."/>
            <person name="Otillar R.P."/>
            <person name="Terry A.Y."/>
            <person name="Boore J.L."/>
            <person name="Grigoriev I.V."/>
            <person name="Lindberg D.R."/>
            <person name="Seaver E.C."/>
            <person name="Weisblat D.A."/>
            <person name="Putnam N.H."/>
            <person name="Rokhsar D.S."/>
        </authorList>
    </citation>
    <scope>NUCLEOTIDE SEQUENCE</scope>
    <source>
        <strain evidence="3 5">I ESC-2004</strain>
    </source>
</reference>
<feature type="compositionally biased region" description="Basic and acidic residues" evidence="1">
    <location>
        <begin position="197"/>
        <end position="207"/>
    </location>
</feature>
<feature type="chain" id="PRO_5008786641" evidence="2">
    <location>
        <begin position="18"/>
        <end position="340"/>
    </location>
</feature>
<dbReference type="EMBL" id="KB312171">
    <property type="protein sequence ID" value="ELT87757.1"/>
    <property type="molecule type" value="Genomic_DNA"/>
</dbReference>
<reference evidence="5" key="1">
    <citation type="submission" date="2012-12" db="EMBL/GenBank/DDBJ databases">
        <authorList>
            <person name="Hellsten U."/>
            <person name="Grimwood J."/>
            <person name="Chapman J.A."/>
            <person name="Shapiro H."/>
            <person name="Aerts A."/>
            <person name="Otillar R.P."/>
            <person name="Terry A.Y."/>
            <person name="Boore J.L."/>
            <person name="Simakov O."/>
            <person name="Marletaz F."/>
            <person name="Cho S.-J."/>
            <person name="Edsinger-Gonzales E."/>
            <person name="Havlak P."/>
            <person name="Kuo D.-H."/>
            <person name="Larsson T."/>
            <person name="Lv J."/>
            <person name="Arendt D."/>
            <person name="Savage R."/>
            <person name="Osoegawa K."/>
            <person name="de Jong P."/>
            <person name="Lindberg D.R."/>
            <person name="Seaver E.C."/>
            <person name="Weisblat D.A."/>
            <person name="Putnam N.H."/>
            <person name="Grigoriev I.V."/>
            <person name="Rokhsar D.S."/>
        </authorList>
    </citation>
    <scope>NUCLEOTIDE SEQUENCE</scope>
    <source>
        <strain evidence="5">I ESC-2004</strain>
    </source>
</reference>
<dbReference type="Proteomes" id="UP000014760">
    <property type="component" value="Unassembled WGS sequence"/>
</dbReference>
<keyword evidence="2" id="KW-0732">Signal</keyword>
<evidence type="ECO:0000313" key="3">
    <source>
        <dbReference type="EMBL" id="ELT87757.1"/>
    </source>
</evidence>
<dbReference type="EMBL" id="AMQN01003579">
    <property type="status" value="NOT_ANNOTATED_CDS"/>
    <property type="molecule type" value="Genomic_DNA"/>
</dbReference>
<dbReference type="HOGENOM" id="CLU_816962_0_0_1"/>
<feature type="signal peptide" evidence="2">
    <location>
        <begin position="1"/>
        <end position="17"/>
    </location>
</feature>
<proteinExistence type="predicted"/>
<evidence type="ECO:0000256" key="2">
    <source>
        <dbReference type="SAM" id="SignalP"/>
    </source>
</evidence>
<evidence type="ECO:0000313" key="4">
    <source>
        <dbReference type="EnsemblMetazoa" id="CapteP227219"/>
    </source>
</evidence>
<evidence type="ECO:0000256" key="1">
    <source>
        <dbReference type="SAM" id="MobiDB-lite"/>
    </source>
</evidence>
<keyword evidence="5" id="KW-1185">Reference proteome</keyword>
<feature type="region of interest" description="Disordered" evidence="1">
    <location>
        <begin position="197"/>
        <end position="217"/>
    </location>
</feature>
<protein>
    <submittedName>
        <fullName evidence="3 4">Uncharacterized protein</fullName>
    </submittedName>
</protein>
<evidence type="ECO:0000313" key="5">
    <source>
        <dbReference type="Proteomes" id="UP000014760"/>
    </source>
</evidence>
<gene>
    <name evidence="3" type="ORF">CAPTEDRAFT_227219</name>
</gene>
<reference evidence="4" key="3">
    <citation type="submission" date="2015-06" db="UniProtKB">
        <authorList>
            <consortium name="EnsemblMetazoa"/>
        </authorList>
    </citation>
    <scope>IDENTIFICATION</scope>
</reference>
<organism evidence="3">
    <name type="scientific">Capitella teleta</name>
    <name type="common">Polychaete worm</name>
    <dbReference type="NCBI Taxonomy" id="283909"/>
    <lineage>
        <taxon>Eukaryota</taxon>
        <taxon>Metazoa</taxon>
        <taxon>Spiralia</taxon>
        <taxon>Lophotrochozoa</taxon>
        <taxon>Annelida</taxon>
        <taxon>Polychaeta</taxon>
        <taxon>Sedentaria</taxon>
        <taxon>Scolecida</taxon>
        <taxon>Capitellidae</taxon>
        <taxon>Capitella</taxon>
    </lineage>
</organism>
<feature type="compositionally biased region" description="Acidic residues" evidence="1">
    <location>
        <begin position="301"/>
        <end position="311"/>
    </location>
</feature>
<accession>R7T487</accession>
<dbReference type="OrthoDB" id="6129633at2759"/>
<dbReference type="EnsemblMetazoa" id="CapteT227219">
    <property type="protein sequence ID" value="CapteP227219"/>
    <property type="gene ID" value="CapteG227219"/>
</dbReference>